<dbReference type="AlphaFoldDB" id="A0A9Q9EQ03"/>
<keyword evidence="2" id="KW-1185">Reference proteome</keyword>
<name>A0A9Q9EQ03_9PEZI</name>
<accession>A0A9Q9EQ03</accession>
<protein>
    <submittedName>
        <fullName evidence="1">Uncharacterized protein</fullName>
    </submittedName>
</protein>
<gene>
    <name evidence="1" type="ORF">Slin15195_G126300</name>
</gene>
<dbReference type="OrthoDB" id="2951834at2759"/>
<dbReference type="PANTHER" id="PTHR42085">
    <property type="entry name" value="F-BOX DOMAIN-CONTAINING PROTEIN"/>
    <property type="match status" value="1"/>
</dbReference>
<sequence length="214" mass="24560">MQSEDKLTQVSLGPTIDDTQSKISSDEVNERCYFMELSGELRNRIYRLLLKFPASVQVTLSGHDRPAIVCTSKTIRSEALGIFYLENSFHFSIHDLESDNFARFTEVTKALKLQRRGLRFSPRTQYTVLWVVSHWDHLLLWLKRYHAQEVHHVAAKLSRTLAAARDQDYAVVAGMFVVAKALRGDQPWSVVERIFNAQRPVLAALDAEWAKDKV</sequence>
<organism evidence="1 2">
    <name type="scientific">Septoria linicola</name>
    <dbReference type="NCBI Taxonomy" id="215465"/>
    <lineage>
        <taxon>Eukaryota</taxon>
        <taxon>Fungi</taxon>
        <taxon>Dikarya</taxon>
        <taxon>Ascomycota</taxon>
        <taxon>Pezizomycotina</taxon>
        <taxon>Dothideomycetes</taxon>
        <taxon>Dothideomycetidae</taxon>
        <taxon>Mycosphaerellales</taxon>
        <taxon>Mycosphaerellaceae</taxon>
        <taxon>Septoria</taxon>
    </lineage>
</organism>
<dbReference type="EMBL" id="CP099429">
    <property type="protein sequence ID" value="USW59311.1"/>
    <property type="molecule type" value="Genomic_DNA"/>
</dbReference>
<dbReference type="InterPro" id="IPR038883">
    <property type="entry name" value="AN11006-like"/>
</dbReference>
<dbReference type="PANTHER" id="PTHR42085:SF2">
    <property type="entry name" value="F-BOX DOMAIN-CONTAINING PROTEIN"/>
    <property type="match status" value="1"/>
</dbReference>
<evidence type="ECO:0000313" key="2">
    <source>
        <dbReference type="Proteomes" id="UP001056384"/>
    </source>
</evidence>
<proteinExistence type="predicted"/>
<dbReference type="Proteomes" id="UP001056384">
    <property type="component" value="Chromosome 12"/>
</dbReference>
<reference evidence="1" key="1">
    <citation type="submission" date="2022-06" db="EMBL/GenBank/DDBJ databases">
        <title>Complete genome sequences of two strains of the flax pathogen Septoria linicola.</title>
        <authorList>
            <person name="Lapalu N."/>
            <person name="Simon A."/>
            <person name="Demenou B."/>
            <person name="Paumier D."/>
            <person name="Guillot M.-P."/>
            <person name="Gout L."/>
            <person name="Valade R."/>
        </authorList>
    </citation>
    <scope>NUCLEOTIDE SEQUENCE</scope>
    <source>
        <strain evidence="1">SE15195</strain>
    </source>
</reference>
<evidence type="ECO:0000313" key="1">
    <source>
        <dbReference type="EMBL" id="USW59311.1"/>
    </source>
</evidence>